<protein>
    <recommendedName>
        <fullName evidence="2">DUF4395 domain-containing protein</fullName>
    </recommendedName>
</protein>
<evidence type="ECO:0000313" key="3">
    <source>
        <dbReference type="EMBL" id="GGD68951.1"/>
    </source>
</evidence>
<reference evidence="3" key="1">
    <citation type="journal article" date="2014" name="Int. J. Syst. Evol. Microbiol.">
        <title>Complete genome sequence of Corynebacterium casei LMG S-19264T (=DSM 44701T), isolated from a smear-ripened cheese.</title>
        <authorList>
            <consortium name="US DOE Joint Genome Institute (JGI-PGF)"/>
            <person name="Walter F."/>
            <person name="Albersmeier A."/>
            <person name="Kalinowski J."/>
            <person name="Ruckert C."/>
        </authorList>
    </citation>
    <scope>NUCLEOTIDE SEQUENCE</scope>
    <source>
        <strain evidence="3">CGMCC 1.15958</strain>
    </source>
</reference>
<feature type="domain" description="DUF4395" evidence="2">
    <location>
        <begin position="14"/>
        <end position="142"/>
    </location>
</feature>
<accession>A0A916YZS3</accession>
<feature type="transmembrane region" description="Helical" evidence="1">
    <location>
        <begin position="87"/>
        <end position="104"/>
    </location>
</feature>
<keyword evidence="4" id="KW-1185">Reference proteome</keyword>
<gene>
    <name evidence="3" type="ORF">GCM10011514_36350</name>
</gene>
<reference evidence="3" key="2">
    <citation type="submission" date="2020-09" db="EMBL/GenBank/DDBJ databases">
        <authorList>
            <person name="Sun Q."/>
            <person name="Zhou Y."/>
        </authorList>
    </citation>
    <scope>NUCLEOTIDE SEQUENCE</scope>
    <source>
        <strain evidence="3">CGMCC 1.15958</strain>
    </source>
</reference>
<dbReference type="EMBL" id="BMKK01000007">
    <property type="protein sequence ID" value="GGD68951.1"/>
    <property type="molecule type" value="Genomic_DNA"/>
</dbReference>
<proteinExistence type="predicted"/>
<sequence length="145" mass="16348">MSFELECPVDFKKVNENKVRLTALWVLVLGVLVFFTKSWLIAAFLLIDFALRAFDFGKYSLLNLLSDFTVTTFKISTKPIDQAPKLFAAKIGFAFSIAILATILTDNLTATLYITAVLIFFAFLESALGFCAGCYVYTFYKKIFK</sequence>
<dbReference type="RefSeq" id="WP_188768012.1">
    <property type="nucleotide sequence ID" value="NZ_BMKK01000007.1"/>
</dbReference>
<evidence type="ECO:0000256" key="1">
    <source>
        <dbReference type="SAM" id="Phobius"/>
    </source>
</evidence>
<comment type="caution">
    <text evidence="3">The sequence shown here is derived from an EMBL/GenBank/DDBJ whole genome shotgun (WGS) entry which is preliminary data.</text>
</comment>
<dbReference type="InterPro" id="IPR025508">
    <property type="entry name" value="DUF4395"/>
</dbReference>
<evidence type="ECO:0000259" key="2">
    <source>
        <dbReference type="Pfam" id="PF14340"/>
    </source>
</evidence>
<dbReference type="Pfam" id="PF14340">
    <property type="entry name" value="DUF4395"/>
    <property type="match status" value="1"/>
</dbReference>
<evidence type="ECO:0000313" key="4">
    <source>
        <dbReference type="Proteomes" id="UP000609064"/>
    </source>
</evidence>
<dbReference type="AlphaFoldDB" id="A0A916YZS3"/>
<keyword evidence="1" id="KW-0812">Transmembrane</keyword>
<name>A0A916YZS3_9BACT</name>
<organism evidence="3 4">
    <name type="scientific">Emticicia aquatilis</name>
    <dbReference type="NCBI Taxonomy" id="1537369"/>
    <lineage>
        <taxon>Bacteria</taxon>
        <taxon>Pseudomonadati</taxon>
        <taxon>Bacteroidota</taxon>
        <taxon>Cytophagia</taxon>
        <taxon>Cytophagales</taxon>
        <taxon>Leadbetterellaceae</taxon>
        <taxon>Emticicia</taxon>
    </lineage>
</organism>
<keyword evidence="1" id="KW-1133">Transmembrane helix</keyword>
<dbReference type="Proteomes" id="UP000609064">
    <property type="component" value="Unassembled WGS sequence"/>
</dbReference>
<feature type="transmembrane region" description="Helical" evidence="1">
    <location>
        <begin position="110"/>
        <end position="140"/>
    </location>
</feature>
<keyword evidence="1" id="KW-0472">Membrane</keyword>
<feature type="transmembrane region" description="Helical" evidence="1">
    <location>
        <begin position="21"/>
        <end position="47"/>
    </location>
</feature>